<dbReference type="InterPro" id="IPR002052">
    <property type="entry name" value="DNA_methylase_N6_adenine_CS"/>
</dbReference>
<evidence type="ECO:0000313" key="1">
    <source>
        <dbReference type="EMBL" id="CAB4164581.1"/>
    </source>
</evidence>
<organism evidence="1">
    <name type="scientific">uncultured Caudovirales phage</name>
    <dbReference type="NCBI Taxonomy" id="2100421"/>
    <lineage>
        <taxon>Viruses</taxon>
        <taxon>Duplodnaviria</taxon>
        <taxon>Heunggongvirae</taxon>
        <taxon>Uroviricota</taxon>
        <taxon>Caudoviricetes</taxon>
        <taxon>Peduoviridae</taxon>
        <taxon>Maltschvirus</taxon>
        <taxon>Maltschvirus maltsch</taxon>
    </lineage>
</organism>
<proteinExistence type="predicted"/>
<dbReference type="EMBL" id="LR796760">
    <property type="protein sequence ID" value="CAB4164581.1"/>
    <property type="molecule type" value="Genomic_DNA"/>
</dbReference>
<sequence length="159" mass="18860">MTKDISFHYTNPDMACYLLDVVDIPIDASVLDAGSGKNKVWFKLLLNEKKYECEIQDGVDFIKDWDKKVDWCVGNPPYHISWKFTEKAMEIAQFGIAWLVNNQALNSHFTPRRIKIMQEKGFYLQKIEVVADKRWFGRYYFLIWTKKENNFLNSNIKTF</sequence>
<reference evidence="1" key="1">
    <citation type="submission" date="2020-04" db="EMBL/GenBank/DDBJ databases">
        <authorList>
            <person name="Chiriac C."/>
            <person name="Salcher M."/>
            <person name="Ghai R."/>
            <person name="Kavagutti S V."/>
        </authorList>
    </citation>
    <scope>NUCLEOTIDE SEQUENCE</scope>
</reference>
<dbReference type="GO" id="GO:0008168">
    <property type="term" value="F:methyltransferase activity"/>
    <property type="evidence" value="ECO:0007669"/>
    <property type="project" value="InterPro"/>
</dbReference>
<dbReference type="PROSITE" id="PS00092">
    <property type="entry name" value="N6_MTASE"/>
    <property type="match status" value="1"/>
</dbReference>
<gene>
    <name evidence="1" type="ORF">UFOVP831_53</name>
</gene>
<dbReference type="GO" id="GO:0003676">
    <property type="term" value="F:nucleic acid binding"/>
    <property type="evidence" value="ECO:0007669"/>
    <property type="project" value="InterPro"/>
</dbReference>
<protein>
    <submittedName>
        <fullName evidence="1">Uncharacterized protein</fullName>
    </submittedName>
</protein>
<dbReference type="GO" id="GO:0032259">
    <property type="term" value="P:methylation"/>
    <property type="evidence" value="ECO:0007669"/>
    <property type="project" value="InterPro"/>
</dbReference>
<accession>A0A6J5P5B9</accession>
<name>A0A6J5P5B9_9CAUD</name>
<dbReference type="InterPro" id="IPR029063">
    <property type="entry name" value="SAM-dependent_MTases_sf"/>
</dbReference>
<dbReference type="SUPFAM" id="SSF53335">
    <property type="entry name" value="S-adenosyl-L-methionine-dependent methyltransferases"/>
    <property type="match status" value="1"/>
</dbReference>
<dbReference type="Gene3D" id="3.40.50.150">
    <property type="entry name" value="Vaccinia Virus protein VP39"/>
    <property type="match status" value="1"/>
</dbReference>